<sequence length="313" mass="35533">MPRNRFFELRSYVHFVDKLSITPNEREENRLVLVKPILTSFRNACLELPRSRDVSIDEQMIPFSGRCPVRQCVPSKPNPVGLKNFVMASPDGLVLDFAIYVGKGTVSVEDMREFGLGGSIIKKLVATLKRDQDTFLFTDRYFTGMKIAEHLVDENIFLTGTVMANRTGGVAAAMPQDRDMKRGDSHCKQRLDLLTFKMDIAIALIKAETSPRSKRLRETEADSDDEEVNARGKKRGKVTALPPDDVRSILILDCDSNSAWRLNEICTTFWHDSYAVLPSCWLSEHKEFCLWPIETRGSEVMAMAERQDPPKEN</sequence>
<evidence type="ECO:0000313" key="2">
    <source>
        <dbReference type="Proteomes" id="UP000821865"/>
    </source>
</evidence>
<reference evidence="1" key="1">
    <citation type="submission" date="2020-05" db="EMBL/GenBank/DDBJ databases">
        <title>Large-scale comparative analyses of tick genomes elucidate their genetic diversity and vector capacities.</title>
        <authorList>
            <person name="Jia N."/>
            <person name="Wang J."/>
            <person name="Shi W."/>
            <person name="Du L."/>
            <person name="Sun Y."/>
            <person name="Zhan W."/>
            <person name="Jiang J."/>
            <person name="Wang Q."/>
            <person name="Zhang B."/>
            <person name="Ji P."/>
            <person name="Sakyi L.B."/>
            <person name="Cui X."/>
            <person name="Yuan T."/>
            <person name="Jiang B."/>
            <person name="Yang W."/>
            <person name="Lam T.T.-Y."/>
            <person name="Chang Q."/>
            <person name="Ding S."/>
            <person name="Wang X."/>
            <person name="Zhu J."/>
            <person name="Ruan X."/>
            <person name="Zhao L."/>
            <person name="Wei J."/>
            <person name="Que T."/>
            <person name="Du C."/>
            <person name="Cheng J."/>
            <person name="Dai P."/>
            <person name="Han X."/>
            <person name="Huang E."/>
            <person name="Gao Y."/>
            <person name="Liu J."/>
            <person name="Shao H."/>
            <person name="Ye R."/>
            <person name="Li L."/>
            <person name="Wei W."/>
            <person name="Wang X."/>
            <person name="Wang C."/>
            <person name="Yang T."/>
            <person name="Huo Q."/>
            <person name="Li W."/>
            <person name="Guo W."/>
            <person name="Chen H."/>
            <person name="Zhou L."/>
            <person name="Ni X."/>
            <person name="Tian J."/>
            <person name="Zhou Y."/>
            <person name="Sheng Y."/>
            <person name="Liu T."/>
            <person name="Pan Y."/>
            <person name="Xia L."/>
            <person name="Li J."/>
            <person name="Zhao F."/>
            <person name="Cao W."/>
        </authorList>
    </citation>
    <scope>NUCLEOTIDE SEQUENCE</scope>
    <source>
        <strain evidence="1">Dsil-2018</strain>
    </source>
</reference>
<dbReference type="EMBL" id="CM023476">
    <property type="protein sequence ID" value="KAH7941252.1"/>
    <property type="molecule type" value="Genomic_DNA"/>
</dbReference>
<dbReference type="Proteomes" id="UP000821865">
    <property type="component" value="Chromosome 7"/>
</dbReference>
<protein>
    <submittedName>
        <fullName evidence="1">Uncharacterized protein</fullName>
    </submittedName>
</protein>
<proteinExistence type="predicted"/>
<organism evidence="1 2">
    <name type="scientific">Dermacentor silvarum</name>
    <name type="common">Tick</name>
    <dbReference type="NCBI Taxonomy" id="543639"/>
    <lineage>
        <taxon>Eukaryota</taxon>
        <taxon>Metazoa</taxon>
        <taxon>Ecdysozoa</taxon>
        <taxon>Arthropoda</taxon>
        <taxon>Chelicerata</taxon>
        <taxon>Arachnida</taxon>
        <taxon>Acari</taxon>
        <taxon>Parasitiformes</taxon>
        <taxon>Ixodida</taxon>
        <taxon>Ixodoidea</taxon>
        <taxon>Ixodidae</taxon>
        <taxon>Rhipicephalinae</taxon>
        <taxon>Dermacentor</taxon>
    </lineage>
</organism>
<name>A0ACB8CEX3_DERSI</name>
<evidence type="ECO:0000313" key="1">
    <source>
        <dbReference type="EMBL" id="KAH7941252.1"/>
    </source>
</evidence>
<accession>A0ACB8CEX3</accession>
<keyword evidence="2" id="KW-1185">Reference proteome</keyword>
<gene>
    <name evidence="1" type="ORF">HPB49_011347</name>
</gene>
<comment type="caution">
    <text evidence="1">The sequence shown here is derived from an EMBL/GenBank/DDBJ whole genome shotgun (WGS) entry which is preliminary data.</text>
</comment>